<dbReference type="OrthoDB" id="1925573at2759"/>
<dbReference type="AlphaFoldDB" id="A0A2I0B640"/>
<dbReference type="STRING" id="1088818.A0A2I0B640"/>
<evidence type="ECO:0000313" key="3">
    <source>
        <dbReference type="Proteomes" id="UP000236161"/>
    </source>
</evidence>
<keyword evidence="3" id="KW-1185">Reference proteome</keyword>
<organism evidence="2 3">
    <name type="scientific">Apostasia shenzhenica</name>
    <dbReference type="NCBI Taxonomy" id="1088818"/>
    <lineage>
        <taxon>Eukaryota</taxon>
        <taxon>Viridiplantae</taxon>
        <taxon>Streptophyta</taxon>
        <taxon>Embryophyta</taxon>
        <taxon>Tracheophyta</taxon>
        <taxon>Spermatophyta</taxon>
        <taxon>Magnoliopsida</taxon>
        <taxon>Liliopsida</taxon>
        <taxon>Asparagales</taxon>
        <taxon>Orchidaceae</taxon>
        <taxon>Apostasioideae</taxon>
        <taxon>Apostasia</taxon>
    </lineage>
</organism>
<evidence type="ECO:0000259" key="1">
    <source>
        <dbReference type="Pfam" id="PF05699"/>
    </source>
</evidence>
<protein>
    <recommendedName>
        <fullName evidence="1">HAT C-terminal dimerisation domain-containing protein</fullName>
    </recommendedName>
</protein>
<dbReference type="PANTHER" id="PTHR32166">
    <property type="entry name" value="OSJNBA0013A04.12 PROTEIN"/>
    <property type="match status" value="1"/>
</dbReference>
<reference evidence="2 3" key="1">
    <citation type="journal article" date="2017" name="Nature">
        <title>The Apostasia genome and the evolution of orchids.</title>
        <authorList>
            <person name="Zhang G.Q."/>
            <person name="Liu K.W."/>
            <person name="Li Z."/>
            <person name="Lohaus R."/>
            <person name="Hsiao Y.Y."/>
            <person name="Niu S.C."/>
            <person name="Wang J.Y."/>
            <person name="Lin Y.C."/>
            <person name="Xu Q."/>
            <person name="Chen L.J."/>
            <person name="Yoshida K."/>
            <person name="Fujiwara S."/>
            <person name="Wang Z.W."/>
            <person name="Zhang Y.Q."/>
            <person name="Mitsuda N."/>
            <person name="Wang M."/>
            <person name="Liu G.H."/>
            <person name="Pecoraro L."/>
            <person name="Huang H.X."/>
            <person name="Xiao X.J."/>
            <person name="Lin M."/>
            <person name="Wu X.Y."/>
            <person name="Wu W.L."/>
            <person name="Chen Y.Y."/>
            <person name="Chang S.B."/>
            <person name="Sakamoto S."/>
            <person name="Ohme-Takagi M."/>
            <person name="Yagi M."/>
            <person name="Zeng S.J."/>
            <person name="Shen C.Y."/>
            <person name="Yeh C.M."/>
            <person name="Luo Y.B."/>
            <person name="Tsai W.C."/>
            <person name="Van de Peer Y."/>
            <person name="Liu Z.J."/>
        </authorList>
    </citation>
    <scope>NUCLEOTIDE SEQUENCE [LARGE SCALE GENOMIC DNA]</scope>
    <source>
        <strain evidence="3">cv. Shenzhen</strain>
        <tissue evidence="2">Stem</tissue>
    </source>
</reference>
<sequence>MKCLKRLFSNNVQRKRVNEEFGKFFLSLGSFGDPDCISDRAIMDPNIWWAIYGASTPLLQQLAMRLLGQPSSSSYCERNWSTYSFIHSMRRNKIQPQRAEDLVYVHNNLRLLSRRSPYYVEQATKMWDISPDTLVSVENTCMFKVASLSLDEPELEVMLMEELNDEGDLDN</sequence>
<dbReference type="InterPro" id="IPR008906">
    <property type="entry name" value="HATC_C_dom"/>
</dbReference>
<accession>A0A2I0B640</accession>
<dbReference type="SUPFAM" id="SSF53098">
    <property type="entry name" value="Ribonuclease H-like"/>
    <property type="match status" value="1"/>
</dbReference>
<gene>
    <name evidence="2" type="ORF">AXF42_Ash017713</name>
</gene>
<name>A0A2I0B640_9ASPA</name>
<dbReference type="Proteomes" id="UP000236161">
    <property type="component" value="Unassembled WGS sequence"/>
</dbReference>
<proteinExistence type="predicted"/>
<evidence type="ECO:0000313" key="2">
    <source>
        <dbReference type="EMBL" id="PKA63245.1"/>
    </source>
</evidence>
<dbReference type="InterPro" id="IPR012337">
    <property type="entry name" value="RNaseH-like_sf"/>
</dbReference>
<dbReference type="PANTHER" id="PTHR32166:SF81">
    <property type="entry name" value="OS06G0658400 PROTEIN"/>
    <property type="match status" value="1"/>
</dbReference>
<dbReference type="Pfam" id="PF05699">
    <property type="entry name" value="Dimer_Tnp_hAT"/>
    <property type="match status" value="1"/>
</dbReference>
<feature type="domain" description="HAT C-terminal dimerisation" evidence="1">
    <location>
        <begin position="35"/>
        <end position="109"/>
    </location>
</feature>
<dbReference type="EMBL" id="KZ451909">
    <property type="protein sequence ID" value="PKA63245.1"/>
    <property type="molecule type" value="Genomic_DNA"/>
</dbReference>
<dbReference type="GO" id="GO:0046983">
    <property type="term" value="F:protein dimerization activity"/>
    <property type="evidence" value="ECO:0007669"/>
    <property type="project" value="InterPro"/>
</dbReference>